<comment type="caution">
    <text evidence="1">The sequence shown here is derived from an EMBL/GenBank/DDBJ whole genome shotgun (WGS) entry which is preliminary data.</text>
</comment>
<reference evidence="1" key="1">
    <citation type="submission" date="2020-05" db="EMBL/GenBank/DDBJ databases">
        <title>Large-scale comparative analyses of tick genomes elucidate their genetic diversity and vector capacities.</title>
        <authorList>
            <person name="Jia N."/>
            <person name="Wang J."/>
            <person name="Shi W."/>
            <person name="Du L."/>
            <person name="Sun Y."/>
            <person name="Zhan W."/>
            <person name="Jiang J."/>
            <person name="Wang Q."/>
            <person name="Zhang B."/>
            <person name="Ji P."/>
            <person name="Sakyi L.B."/>
            <person name="Cui X."/>
            <person name="Yuan T."/>
            <person name="Jiang B."/>
            <person name="Yang W."/>
            <person name="Lam T.T.-Y."/>
            <person name="Chang Q."/>
            <person name="Ding S."/>
            <person name="Wang X."/>
            <person name="Zhu J."/>
            <person name="Ruan X."/>
            <person name="Zhao L."/>
            <person name="Wei J."/>
            <person name="Que T."/>
            <person name="Du C."/>
            <person name="Cheng J."/>
            <person name="Dai P."/>
            <person name="Han X."/>
            <person name="Huang E."/>
            <person name="Gao Y."/>
            <person name="Liu J."/>
            <person name="Shao H."/>
            <person name="Ye R."/>
            <person name="Li L."/>
            <person name="Wei W."/>
            <person name="Wang X."/>
            <person name="Wang C."/>
            <person name="Yang T."/>
            <person name="Huo Q."/>
            <person name="Li W."/>
            <person name="Guo W."/>
            <person name="Chen H."/>
            <person name="Zhou L."/>
            <person name="Ni X."/>
            <person name="Tian J."/>
            <person name="Zhou Y."/>
            <person name="Sheng Y."/>
            <person name="Liu T."/>
            <person name="Pan Y."/>
            <person name="Xia L."/>
            <person name="Li J."/>
            <person name="Zhao F."/>
            <person name="Cao W."/>
        </authorList>
    </citation>
    <scope>NUCLEOTIDE SEQUENCE</scope>
    <source>
        <strain evidence="1">Hyas-2018</strain>
    </source>
</reference>
<evidence type="ECO:0000313" key="1">
    <source>
        <dbReference type="EMBL" id="KAH6934171.1"/>
    </source>
</evidence>
<name>A0ACB7SGS9_HYAAI</name>
<gene>
    <name evidence="1" type="ORF">HPB50_021473</name>
</gene>
<protein>
    <submittedName>
        <fullName evidence="1">Uncharacterized protein</fullName>
    </submittedName>
</protein>
<evidence type="ECO:0000313" key="2">
    <source>
        <dbReference type="Proteomes" id="UP000821845"/>
    </source>
</evidence>
<proteinExistence type="predicted"/>
<keyword evidence="2" id="KW-1185">Reference proteome</keyword>
<dbReference type="EMBL" id="CM023484">
    <property type="protein sequence ID" value="KAH6934171.1"/>
    <property type="molecule type" value="Genomic_DNA"/>
</dbReference>
<dbReference type="Proteomes" id="UP000821845">
    <property type="component" value="Chromosome 4"/>
</dbReference>
<organism evidence="1 2">
    <name type="scientific">Hyalomma asiaticum</name>
    <name type="common">Tick</name>
    <dbReference type="NCBI Taxonomy" id="266040"/>
    <lineage>
        <taxon>Eukaryota</taxon>
        <taxon>Metazoa</taxon>
        <taxon>Ecdysozoa</taxon>
        <taxon>Arthropoda</taxon>
        <taxon>Chelicerata</taxon>
        <taxon>Arachnida</taxon>
        <taxon>Acari</taxon>
        <taxon>Parasitiformes</taxon>
        <taxon>Ixodida</taxon>
        <taxon>Ixodoidea</taxon>
        <taxon>Ixodidae</taxon>
        <taxon>Hyalomminae</taxon>
        <taxon>Hyalomma</taxon>
    </lineage>
</organism>
<sequence>MTAEGSQVSTGARTPVPAVTGFDGGCHRGLARIVRSGERRICSRCYLRTFKRLVVLIVPGDLTVVSDAENIVQKTVNHFGKIDILSIWREWPRHAAHWASLETRQVDFGAEEDVEKGKVLVVPGDVALFTDCENVVQKTVDHFGKLDILVSNAAIPAGGSLEKSSMEDFNDAWKVHVGGPLCLMKNAMPYLRRSKENAPYGVRINTINPGFVRTLIAKPPGVDPEDFLKAEFRSMAEFRNNHSDTRLESGSDTLAAMRRIAAPEEVAYCIAFLASDDASFVAGATMPVDGGLVLMSTLATAALSLQDAQKNK</sequence>
<accession>A0ACB7SGS9</accession>